<reference evidence="7" key="1">
    <citation type="submission" date="2022-11" db="UniProtKB">
        <authorList>
            <consortium name="WormBaseParasite"/>
        </authorList>
    </citation>
    <scope>IDENTIFICATION</scope>
</reference>
<dbReference type="GO" id="GO:0046854">
    <property type="term" value="P:phosphatidylinositol phosphate biosynthetic process"/>
    <property type="evidence" value="ECO:0007669"/>
    <property type="project" value="TreeGrafter"/>
</dbReference>
<feature type="domain" description="Tetratricopeptide repeat protein 7 N-terminal" evidence="5">
    <location>
        <begin position="28"/>
        <end position="405"/>
    </location>
</feature>
<feature type="compositionally biased region" description="Low complexity" evidence="4">
    <location>
        <begin position="225"/>
        <end position="236"/>
    </location>
</feature>
<evidence type="ECO:0000256" key="4">
    <source>
        <dbReference type="SAM" id="MobiDB-lite"/>
    </source>
</evidence>
<dbReference type="SUPFAM" id="SSF48452">
    <property type="entry name" value="TPR-like"/>
    <property type="match status" value="3"/>
</dbReference>
<dbReference type="Gene3D" id="1.25.40.10">
    <property type="entry name" value="Tetratricopeptide repeat domain"/>
    <property type="match status" value="2"/>
</dbReference>
<dbReference type="Proteomes" id="UP000887569">
    <property type="component" value="Unplaced"/>
</dbReference>
<proteinExistence type="inferred from homology"/>
<feature type="repeat" description="TPR" evidence="3">
    <location>
        <begin position="869"/>
        <end position="902"/>
    </location>
</feature>
<evidence type="ECO:0000313" key="7">
    <source>
        <dbReference type="WBParaSite" id="PgR044_g080_t01"/>
    </source>
</evidence>
<sequence length="917" mass="102554">ASARCLRPVFCELMGNCFPCGLRRGRMTSKLKGSRLEAEVDRCRSECNWKRLGEILPSIRARNSGIEHLGDLLEAEYIFETFIEKRSEFLEPKKEYAEELQKCETLLKSVVETSTNEKASSLFEANLLLAKLHYYCAEYDQVLKDVERSRLELGDTPFVTLRALRLVAEAYAVKGFSIEATLRRGPQSQKEKSRMRALFCFEKSAELTISYVQELEKLLTSSTRSSSGSILSSQQSNGTNGRHADKMGDLLESTLERVPLLRLRRNLCDRSCDVEGVEWYRRIMTSLGDKFVCEKLQQRLSRQLAEVLIRGMPESDYMSSQSVSSKSQSLGFYTGSHKNYFSPSSRMEEVLLLLLISEVLATKDVVLSRAEELASSRAQSIQAAKSVYNLLTLVLSTLRQYELLASIYERAMKFANEDRYIWFQFALTLLCHGRWVRASRILSQCIAMDKLEENAAVKHMLAAQIEIEHLGQYDEAISHAEKAIELSEGSWLSGRCHLLNAIAFSLKTEGVVRYVKRKEMSMQAIALFEKAAQLDPHDDVAHYYCARQYAIVRDIQAAREWCERALELNPEMPSALMLMALIFTAQKDYKGALDLVVEALNDFPSNFPLLVLKLKLDVKFGRVEEALSTSKHLLQFWRRADASCFGDVAAPHITNLVSEVSQRDVRGSVARSMSSREAMTPIAPILAAPLGIVPPSPMTSSLAGTSNLDLTEANSMFTGGMTSASEIGATASSISEGLGSSSAANRNMLARFHVQANVWLELAELYLDLDRVAEVRPCVEEACSIFPNSHPALYLKGRLLALRAERCTDATTRERMRMDAKASLLGALAISPSHIASLNHLAEIYRSEGNIPMAEKMLKDVVRIDPLHNESWQMLGMILAEDGRHDEALECFETASSLDSSTPLIPFTAIPVVIRSS</sequence>
<keyword evidence="3" id="KW-0802">TPR repeat</keyword>
<keyword evidence="6" id="KW-1185">Reference proteome</keyword>
<dbReference type="GO" id="GO:0005886">
    <property type="term" value="C:plasma membrane"/>
    <property type="evidence" value="ECO:0007669"/>
    <property type="project" value="TreeGrafter"/>
</dbReference>
<dbReference type="InterPro" id="IPR011990">
    <property type="entry name" value="TPR-like_helical_dom_sf"/>
</dbReference>
<dbReference type="AlphaFoldDB" id="A0A915BKP7"/>
<evidence type="ECO:0000313" key="6">
    <source>
        <dbReference type="Proteomes" id="UP000887569"/>
    </source>
</evidence>
<comment type="function">
    <text evidence="1">Involved in endocytosis.</text>
</comment>
<evidence type="ECO:0000259" key="5">
    <source>
        <dbReference type="Pfam" id="PF19440"/>
    </source>
</evidence>
<evidence type="ECO:0000256" key="2">
    <source>
        <dbReference type="ARBA" id="ARBA00038251"/>
    </source>
</evidence>
<organism evidence="6 7">
    <name type="scientific">Parascaris univalens</name>
    <name type="common">Nematode worm</name>
    <dbReference type="NCBI Taxonomy" id="6257"/>
    <lineage>
        <taxon>Eukaryota</taxon>
        <taxon>Metazoa</taxon>
        <taxon>Ecdysozoa</taxon>
        <taxon>Nematoda</taxon>
        <taxon>Chromadorea</taxon>
        <taxon>Rhabditida</taxon>
        <taxon>Spirurina</taxon>
        <taxon>Ascaridomorpha</taxon>
        <taxon>Ascaridoidea</taxon>
        <taxon>Ascarididae</taxon>
        <taxon>Parascaris</taxon>
    </lineage>
</organism>
<protein>
    <submittedName>
        <fullName evidence="7">Tetratricopeptide repeat protein 7 N-terminal domain-containing protein</fullName>
    </submittedName>
</protein>
<evidence type="ECO:0000256" key="3">
    <source>
        <dbReference type="PROSITE-ProRule" id="PRU00339"/>
    </source>
</evidence>
<dbReference type="InterPro" id="IPR045819">
    <property type="entry name" value="TTC7_N"/>
</dbReference>
<dbReference type="PROSITE" id="PS50005">
    <property type="entry name" value="TPR"/>
    <property type="match status" value="1"/>
</dbReference>
<comment type="similarity">
    <text evidence="2">Belongs to the YPP1 family.</text>
</comment>
<name>A0A915BKP7_PARUN</name>
<dbReference type="Pfam" id="PF13432">
    <property type="entry name" value="TPR_16"/>
    <property type="match status" value="1"/>
</dbReference>
<evidence type="ECO:0000256" key="1">
    <source>
        <dbReference type="ARBA" id="ARBA00002550"/>
    </source>
</evidence>
<accession>A0A915BKP7</accession>
<dbReference type="Pfam" id="PF13374">
    <property type="entry name" value="TPR_10"/>
    <property type="match status" value="1"/>
</dbReference>
<feature type="region of interest" description="Disordered" evidence="4">
    <location>
        <begin position="225"/>
        <end position="246"/>
    </location>
</feature>
<dbReference type="PANTHER" id="PTHR23083:SF464">
    <property type="entry name" value="TETRATRICOPEPTIDE REPEAT DOMAIN 7, ISOFORM A"/>
    <property type="match status" value="1"/>
</dbReference>
<dbReference type="Pfam" id="PF13181">
    <property type="entry name" value="TPR_8"/>
    <property type="match status" value="2"/>
</dbReference>
<dbReference type="GO" id="GO:0072659">
    <property type="term" value="P:protein localization to plasma membrane"/>
    <property type="evidence" value="ECO:0007669"/>
    <property type="project" value="TreeGrafter"/>
</dbReference>
<dbReference type="SMART" id="SM00028">
    <property type="entry name" value="TPR"/>
    <property type="match status" value="6"/>
</dbReference>
<dbReference type="PANTHER" id="PTHR23083">
    <property type="entry name" value="TETRATRICOPEPTIDE REPEAT PROTEIN, TPR"/>
    <property type="match status" value="1"/>
</dbReference>
<dbReference type="WBParaSite" id="PgR044_g080_t01">
    <property type="protein sequence ID" value="PgR044_g080_t01"/>
    <property type="gene ID" value="PgR044_g080"/>
</dbReference>
<dbReference type="InterPro" id="IPR019734">
    <property type="entry name" value="TPR_rpt"/>
</dbReference>
<dbReference type="InterPro" id="IPR051722">
    <property type="entry name" value="Endocytosis_PI4K-reg_protein"/>
</dbReference>
<dbReference type="Pfam" id="PF19440">
    <property type="entry name" value="TTC7_N"/>
    <property type="match status" value="1"/>
</dbReference>